<dbReference type="InterPro" id="IPR045155">
    <property type="entry name" value="Beta-lactam_cat"/>
</dbReference>
<sequence length="419" mass="48956">MRIIFCLLILCFSLQSTTAQKKLNKTDIFLENLMKSRPEEFSSILSNKDSLNVQIIYTQIDRDKNNKPSFTEYTFNLNNDHYFYPASTVKMPVAFLALEKLNELNKTGLNSNSRMITESNSLNEAVVYSQPKANDSNTSIANYVKQIFLVSDNDAFNRLYEFVGQQTIQQKLKEKGYGDAIIRHRLQVSLTDEQNRLTNPISFYDSAGNLIYHQDEQNSKAIFSETKRAFGKGYLKNNQLINEPFDFTLKNRVYLQDLHQIQKSVLFPESVDAKQRINMSKADRDLVLHWMSAYPRESKYPNYDTANYWDAYCKFLLFGSEKGNIPSNIRIFNKVGDAYGFLTDVTYIIDTEKKIEFMLCATIYCNSDGIFNDDKYDYETVGYPFMKHLGQLIYDHELKRKRKFVPKFDEFIIDYKNNR</sequence>
<reference evidence="2" key="1">
    <citation type="submission" date="2016-10" db="EMBL/GenBank/DDBJ databases">
        <title>Sequence of Gallionella enrichment culture.</title>
        <authorList>
            <person name="Poehlein A."/>
            <person name="Muehling M."/>
            <person name="Daniel R."/>
        </authorList>
    </citation>
    <scope>NUCLEOTIDE SEQUENCE</scope>
</reference>
<dbReference type="SUPFAM" id="SSF56601">
    <property type="entry name" value="beta-lactamase/transpeptidase-like"/>
    <property type="match status" value="1"/>
</dbReference>
<dbReference type="Pfam" id="PF13354">
    <property type="entry name" value="Beta-lactamase2"/>
    <property type="match status" value="1"/>
</dbReference>
<proteinExistence type="predicted"/>
<dbReference type="GO" id="GO:0030655">
    <property type="term" value="P:beta-lactam antibiotic catabolic process"/>
    <property type="evidence" value="ECO:0007669"/>
    <property type="project" value="InterPro"/>
</dbReference>
<organism evidence="2">
    <name type="scientific">mine drainage metagenome</name>
    <dbReference type="NCBI Taxonomy" id="410659"/>
    <lineage>
        <taxon>unclassified sequences</taxon>
        <taxon>metagenomes</taxon>
        <taxon>ecological metagenomes</taxon>
    </lineage>
</organism>
<accession>A0A1J5S7F4</accession>
<dbReference type="Gene3D" id="3.40.710.10">
    <property type="entry name" value="DD-peptidase/beta-lactamase superfamily"/>
    <property type="match status" value="1"/>
</dbReference>
<dbReference type="InterPro" id="IPR012338">
    <property type="entry name" value="Beta-lactam/transpept-like"/>
</dbReference>
<feature type="domain" description="Beta-lactamase class A catalytic" evidence="1">
    <location>
        <begin position="74"/>
        <end position="350"/>
    </location>
</feature>
<evidence type="ECO:0000259" key="1">
    <source>
        <dbReference type="Pfam" id="PF13354"/>
    </source>
</evidence>
<dbReference type="GO" id="GO:0008800">
    <property type="term" value="F:beta-lactamase activity"/>
    <property type="evidence" value="ECO:0007669"/>
    <property type="project" value="InterPro"/>
</dbReference>
<name>A0A1J5S7F4_9ZZZZ</name>
<dbReference type="EMBL" id="MLJW01000098">
    <property type="protein sequence ID" value="OIR00165.1"/>
    <property type="molecule type" value="Genomic_DNA"/>
</dbReference>
<gene>
    <name evidence="2" type="ORF">GALL_178110</name>
</gene>
<evidence type="ECO:0000313" key="2">
    <source>
        <dbReference type="EMBL" id="OIR00165.1"/>
    </source>
</evidence>
<protein>
    <recommendedName>
        <fullName evidence="1">Beta-lactamase class A catalytic domain-containing protein</fullName>
    </recommendedName>
</protein>
<comment type="caution">
    <text evidence="2">The sequence shown here is derived from an EMBL/GenBank/DDBJ whole genome shotgun (WGS) entry which is preliminary data.</text>
</comment>
<dbReference type="AlphaFoldDB" id="A0A1J5S7F4"/>